<dbReference type="InterPro" id="IPR032710">
    <property type="entry name" value="NTF2-like_dom_sf"/>
</dbReference>
<dbReference type="Pfam" id="PF12680">
    <property type="entry name" value="SnoaL_2"/>
    <property type="match status" value="1"/>
</dbReference>
<organism evidence="3">
    <name type="scientific">Tolypothrix bouteillei VB521301</name>
    <dbReference type="NCBI Taxonomy" id="1479485"/>
    <lineage>
        <taxon>Bacteria</taxon>
        <taxon>Bacillati</taxon>
        <taxon>Cyanobacteriota</taxon>
        <taxon>Cyanophyceae</taxon>
        <taxon>Nostocales</taxon>
        <taxon>Tolypothrichaceae</taxon>
        <taxon>Tolypothrix</taxon>
    </lineage>
</organism>
<dbReference type="EMBL" id="JHEG02000048">
    <property type="protein sequence ID" value="KIE10709.1"/>
    <property type="molecule type" value="Genomic_DNA"/>
</dbReference>
<reference evidence="2" key="2">
    <citation type="submission" date="2019-11" db="EMBL/GenBank/DDBJ databases">
        <title>Improved Assembly of Tolypothrix boutellei genome.</title>
        <authorList>
            <person name="Sarangi A.N."/>
            <person name="Mukherjee M."/>
            <person name="Ghosh S."/>
            <person name="Singh D."/>
            <person name="Das A."/>
            <person name="Kant S."/>
            <person name="Prusty A."/>
            <person name="Tripathy S."/>
        </authorList>
    </citation>
    <scope>NUCLEOTIDE SEQUENCE</scope>
    <source>
        <strain evidence="2">VB521301</strain>
    </source>
</reference>
<sequence length="117" mass="13357">MTDKSIIEVVDKQLKAYNERNLEEFLSCYIDNVPVLAFPSQKEILEISGKAFANRYKKLFENSPNLHCQLISRCIEGNIAIDQELVTGFNGLETKTAVAIYQIENGKITKVWFVKDI</sequence>
<feature type="domain" description="SnoaL-like" evidence="1">
    <location>
        <begin position="11"/>
        <end position="110"/>
    </location>
</feature>
<dbReference type="EMBL" id="JHEG04000001">
    <property type="protein sequence ID" value="KAF3886713.1"/>
    <property type="molecule type" value="Genomic_DNA"/>
</dbReference>
<dbReference type="STRING" id="1479485.DA73_0219605"/>
<keyword evidence="4" id="KW-1185">Reference proteome</keyword>
<dbReference type="Proteomes" id="UP000029738">
    <property type="component" value="Unassembled WGS sequence"/>
</dbReference>
<accession>A0A0C1QYY5</accession>
<dbReference type="SUPFAM" id="SSF54427">
    <property type="entry name" value="NTF2-like"/>
    <property type="match status" value="1"/>
</dbReference>
<dbReference type="RefSeq" id="WP_038077402.1">
    <property type="nucleotide sequence ID" value="NZ_JHEG04000001.1"/>
</dbReference>
<evidence type="ECO:0000313" key="3">
    <source>
        <dbReference type="EMBL" id="KIE10709.1"/>
    </source>
</evidence>
<evidence type="ECO:0000313" key="4">
    <source>
        <dbReference type="Proteomes" id="UP000029738"/>
    </source>
</evidence>
<protein>
    <submittedName>
        <fullName evidence="2">Steroid delta-isomerase</fullName>
    </submittedName>
</protein>
<dbReference type="AlphaFoldDB" id="A0A0C1QYY5"/>
<dbReference type="Gene3D" id="3.10.450.50">
    <property type="match status" value="1"/>
</dbReference>
<dbReference type="OrthoDB" id="9797498at2"/>
<comment type="caution">
    <text evidence="3">The sequence shown here is derived from an EMBL/GenBank/DDBJ whole genome shotgun (WGS) entry which is preliminary data.</text>
</comment>
<evidence type="ECO:0000259" key="1">
    <source>
        <dbReference type="Pfam" id="PF12680"/>
    </source>
</evidence>
<dbReference type="InterPro" id="IPR037401">
    <property type="entry name" value="SnoaL-like"/>
</dbReference>
<evidence type="ECO:0000313" key="2">
    <source>
        <dbReference type="EMBL" id="KAF3886713.1"/>
    </source>
</evidence>
<proteinExistence type="predicted"/>
<name>A0A0C1QYY5_9CYAN</name>
<gene>
    <name evidence="3" type="ORF">DA73_0219605</name>
    <name evidence="2" type="ORF">DA73_0400015420</name>
</gene>
<reference evidence="3" key="1">
    <citation type="journal article" date="2015" name="Genome Announc.">
        <title>Draft Genome Sequence of Tolypothrix boutellei Strain VB521301.</title>
        <authorList>
            <person name="Chandrababunaidu M.M."/>
            <person name="Singh D."/>
            <person name="Sen D."/>
            <person name="Bhan S."/>
            <person name="Das S."/>
            <person name="Gupta A."/>
            <person name="Adhikary S.P."/>
            <person name="Tripathy S."/>
        </authorList>
    </citation>
    <scope>NUCLEOTIDE SEQUENCE</scope>
    <source>
        <strain evidence="3">VB521301</strain>
    </source>
</reference>